<sequence length="269" mass="31253">MEDNQNQLKAQMQNFIYQCVKVTGQWVNKPKFHHLLHLPESILCFGPASLFSTEKFESFNGVMRNASIHSNRQSPGRDIAITLDNYYSFRFLLSGGMIYNYSTQTFSRGSDEVINIFLHNPKDKVIEEEQLPVPQQLIDHCLIQNIKQIQSHGSRRHIGSVQSLWEYHSRSRSKFYIHFDEFKIHEFNELYSMREVSCTQTKQHVNVNEIEACINVQHNCDKGKCPIKKTKPSLIEHEETEIMTAQVEHSDNNILSSTPPPSMIHFNIT</sequence>
<dbReference type="Proteomes" id="UP000239156">
    <property type="component" value="Unassembled WGS sequence"/>
</dbReference>
<dbReference type="PANTHER" id="PTHR31912:SF34">
    <property type="entry name" value="NOTOCHORD-RELATED PROTEIN"/>
    <property type="match status" value="1"/>
</dbReference>
<accession>A0A2S4VHN0</accession>
<name>A0A2S4VHN0_9BASI</name>
<reference evidence="1" key="1">
    <citation type="submission" date="2017-12" db="EMBL/GenBank/DDBJ databases">
        <title>Gene loss provides genomic basis for host adaptation in cereal stripe rust fungi.</title>
        <authorList>
            <person name="Xia C."/>
        </authorList>
    </citation>
    <scope>NUCLEOTIDE SEQUENCE [LARGE SCALE GENOMIC DNA]</scope>
    <source>
        <strain evidence="1">93-210</strain>
    </source>
</reference>
<comment type="caution">
    <text evidence="1">The sequence shown here is derived from an EMBL/GenBank/DDBJ whole genome shotgun (WGS) entry which is preliminary data.</text>
</comment>
<gene>
    <name evidence="1" type="ORF">PSTT_07118</name>
</gene>
<evidence type="ECO:0000313" key="1">
    <source>
        <dbReference type="EMBL" id="POW08999.1"/>
    </source>
</evidence>
<dbReference type="VEuPathDB" id="FungiDB:PSTT_07118"/>
<evidence type="ECO:0000313" key="2">
    <source>
        <dbReference type="Proteomes" id="UP000239156"/>
    </source>
</evidence>
<dbReference type="EMBL" id="PKSL01000059">
    <property type="protein sequence ID" value="POW08999.1"/>
    <property type="molecule type" value="Genomic_DNA"/>
</dbReference>
<dbReference type="AlphaFoldDB" id="A0A2S4VHN0"/>
<organism evidence="1 2">
    <name type="scientific">Puccinia striiformis</name>
    <dbReference type="NCBI Taxonomy" id="27350"/>
    <lineage>
        <taxon>Eukaryota</taxon>
        <taxon>Fungi</taxon>
        <taxon>Dikarya</taxon>
        <taxon>Basidiomycota</taxon>
        <taxon>Pucciniomycotina</taxon>
        <taxon>Pucciniomycetes</taxon>
        <taxon>Pucciniales</taxon>
        <taxon>Pucciniaceae</taxon>
        <taxon>Puccinia</taxon>
    </lineage>
</organism>
<protein>
    <submittedName>
        <fullName evidence="1">Uncharacterized protein</fullName>
    </submittedName>
</protein>
<keyword evidence="2" id="KW-1185">Reference proteome</keyword>
<proteinExistence type="predicted"/>
<dbReference type="VEuPathDB" id="FungiDB:PSHT_10589"/>
<dbReference type="PANTHER" id="PTHR31912">
    <property type="entry name" value="IP13529P"/>
    <property type="match status" value="1"/>
</dbReference>